<feature type="transmembrane region" description="Helical" evidence="12">
    <location>
        <begin position="347"/>
        <end position="369"/>
    </location>
</feature>
<organism evidence="14 15">
    <name type="scientific">Populus tomentosa</name>
    <name type="common">Chinese white poplar</name>
    <dbReference type="NCBI Taxonomy" id="118781"/>
    <lineage>
        <taxon>Eukaryota</taxon>
        <taxon>Viridiplantae</taxon>
        <taxon>Streptophyta</taxon>
        <taxon>Embryophyta</taxon>
        <taxon>Tracheophyta</taxon>
        <taxon>Spermatophyta</taxon>
        <taxon>Magnoliopsida</taxon>
        <taxon>eudicotyledons</taxon>
        <taxon>Gunneridae</taxon>
        <taxon>Pentapetalae</taxon>
        <taxon>rosids</taxon>
        <taxon>fabids</taxon>
        <taxon>Malpighiales</taxon>
        <taxon>Salicaceae</taxon>
        <taxon>Saliceae</taxon>
        <taxon>Populus</taxon>
    </lineage>
</organism>
<dbReference type="PROSITE" id="PS50011">
    <property type="entry name" value="PROTEIN_KINASE_DOM"/>
    <property type="match status" value="1"/>
</dbReference>
<evidence type="ECO:0000256" key="5">
    <source>
        <dbReference type="ARBA" id="ARBA00022729"/>
    </source>
</evidence>
<dbReference type="GO" id="GO:0012505">
    <property type="term" value="C:endomembrane system"/>
    <property type="evidence" value="ECO:0007669"/>
    <property type="project" value="UniProtKB-SubCell"/>
</dbReference>
<protein>
    <recommendedName>
        <fullName evidence="13">Protein kinase domain-containing protein</fullName>
    </recommendedName>
</protein>
<evidence type="ECO:0000256" key="11">
    <source>
        <dbReference type="SAM" id="MobiDB-lite"/>
    </source>
</evidence>
<evidence type="ECO:0000313" key="14">
    <source>
        <dbReference type="EMBL" id="KAG6789616.1"/>
    </source>
</evidence>
<dbReference type="InterPro" id="IPR001245">
    <property type="entry name" value="Ser-Thr/Tyr_kinase_cat_dom"/>
</dbReference>
<evidence type="ECO:0000259" key="13">
    <source>
        <dbReference type="PROSITE" id="PS50011"/>
    </source>
</evidence>
<evidence type="ECO:0000256" key="1">
    <source>
        <dbReference type="ARBA" id="ARBA00004191"/>
    </source>
</evidence>
<dbReference type="AlphaFoldDB" id="A0A8X8AJT9"/>
<dbReference type="InterPro" id="IPR001611">
    <property type="entry name" value="Leu-rich_rpt"/>
</dbReference>
<accession>A0A8X8AJT9</accession>
<evidence type="ECO:0000313" key="15">
    <source>
        <dbReference type="Proteomes" id="UP000886885"/>
    </source>
</evidence>
<evidence type="ECO:0000256" key="3">
    <source>
        <dbReference type="ARBA" id="ARBA00022614"/>
    </source>
</evidence>
<dbReference type="Pfam" id="PF08263">
    <property type="entry name" value="LRRNT_2"/>
    <property type="match status" value="1"/>
</dbReference>
<dbReference type="Pfam" id="PF00560">
    <property type="entry name" value="LRR_1"/>
    <property type="match status" value="2"/>
</dbReference>
<dbReference type="GO" id="GO:0005524">
    <property type="term" value="F:ATP binding"/>
    <property type="evidence" value="ECO:0007669"/>
    <property type="project" value="InterPro"/>
</dbReference>
<dbReference type="PANTHER" id="PTHR46084:SF14">
    <property type="entry name" value="PROTEIN KINASE DOMAIN-CONTAINING PROTEIN"/>
    <property type="match status" value="1"/>
</dbReference>
<evidence type="ECO:0000256" key="10">
    <source>
        <dbReference type="ARBA" id="ARBA00046288"/>
    </source>
</evidence>
<comment type="caution">
    <text evidence="14">The sequence shown here is derived from an EMBL/GenBank/DDBJ whole genome shotgun (WGS) entry which is preliminary data.</text>
</comment>
<name>A0A8X8AJT9_POPTO</name>
<dbReference type="FunFam" id="3.30.200.20:FF:000489">
    <property type="entry name" value="Inactive receptor-like serine/threonine-protein kinase"/>
    <property type="match status" value="1"/>
</dbReference>
<evidence type="ECO:0000256" key="7">
    <source>
        <dbReference type="ARBA" id="ARBA00022989"/>
    </source>
</evidence>
<feature type="compositionally biased region" description="Low complexity" evidence="11">
    <location>
        <begin position="236"/>
        <end position="268"/>
    </location>
</feature>
<proteinExistence type="inferred from homology"/>
<keyword evidence="3" id="KW-0433">Leucine-rich repeat</keyword>
<dbReference type="PANTHER" id="PTHR46084">
    <property type="entry name" value="PROTEIN MALE DISCOVERER 2"/>
    <property type="match status" value="1"/>
</dbReference>
<dbReference type="Pfam" id="PF07714">
    <property type="entry name" value="PK_Tyr_Ser-Thr"/>
    <property type="match status" value="1"/>
</dbReference>
<comment type="similarity">
    <text evidence="9">Belongs to the polygalacturonase-inhibiting protein family.</text>
</comment>
<feature type="compositionally biased region" description="Pro residues" evidence="11">
    <location>
        <begin position="291"/>
        <end position="308"/>
    </location>
</feature>
<keyword evidence="7 12" id="KW-1133">Transmembrane helix</keyword>
<keyword evidence="8 12" id="KW-0472">Membrane</keyword>
<dbReference type="OrthoDB" id="291737at2759"/>
<gene>
    <name evidence="14" type="ORF">POTOM_005723</name>
</gene>
<dbReference type="FunFam" id="3.80.10.10:FF:000400">
    <property type="entry name" value="Nuclear pore complex protein NUP107"/>
    <property type="match status" value="1"/>
</dbReference>
<feature type="domain" description="Protein kinase" evidence="13">
    <location>
        <begin position="409"/>
        <end position="673"/>
    </location>
</feature>
<sequence length="707" mass="77853">MMDGWWRLNSVKLRMKILMLVVLLLPQSLSFCWSLNTEGLALLRFREMVERDPQGALSNWIEKDGEIDPCSWFGVECSDGQVVILHLTDLGLGGTLAPELGRLAYLKSLNLRNNSFHGNIPREIGELEELEVLDLGYNNFSGPFPSNFFANNLSLTTLLLDNNKFLDGISPEVNDLKMLSEVQADENQLRASCCCRDITWNNVQSRNIAHRMLLQVADPPNPPINNNRHKANQSGSEASPSPSILPPSGSQLSPSMAPSDSPSLSPSPSFSPSPSPSESPSFSPAESPSSLPLPPSPSPVIAPTPASPAPQNRPRVFIVQPQYDGVSTVPAPSPSHLEHSKSKNHTVLIAGVIAGSMFALISAVGFFLFRRSKVVTVKPWATGLSGQLQKAFVTGVPKLKRPELEVACEDFSNIIGPFSDGTVYKGTLSSGVEIAVTSTAVKSREDWSKNLEAQFRNKIDTLSKMNHKNFVNLIGFCEEDEPFTRIMVFEYAPNGTLFEHLHVKEAEHLDWGMRLRIAMGVAYCLEYMHQLTPPVAHKNLQSSSIYLTEDYAAKISDFSFWNDATAAKAGSPSMELLESQSSDPESNIYSFGVILFEMITGRIPYAVDNGSLADWASDYLRGEQPLKEKVDPTLKSFQEDELEKLSEVIRNCIHPDPKHRPTMKEIAAKLKEITSVGPDGATPKLSPLWWAELEIMSTEGSCEVNSV</sequence>
<evidence type="ECO:0000256" key="12">
    <source>
        <dbReference type="SAM" id="Phobius"/>
    </source>
</evidence>
<evidence type="ECO:0000256" key="4">
    <source>
        <dbReference type="ARBA" id="ARBA00022692"/>
    </source>
</evidence>
<dbReference type="GO" id="GO:0004672">
    <property type="term" value="F:protein kinase activity"/>
    <property type="evidence" value="ECO:0007669"/>
    <property type="project" value="InterPro"/>
</dbReference>
<evidence type="ECO:0000256" key="8">
    <source>
        <dbReference type="ARBA" id="ARBA00023136"/>
    </source>
</evidence>
<feature type="region of interest" description="Disordered" evidence="11">
    <location>
        <begin position="216"/>
        <end position="312"/>
    </location>
</feature>
<dbReference type="EMBL" id="JAAWWB010000002">
    <property type="protein sequence ID" value="KAG6789616.1"/>
    <property type="molecule type" value="Genomic_DNA"/>
</dbReference>
<dbReference type="InterPro" id="IPR013210">
    <property type="entry name" value="LRR_N_plant-typ"/>
</dbReference>
<evidence type="ECO:0000256" key="2">
    <source>
        <dbReference type="ARBA" id="ARBA00022512"/>
    </source>
</evidence>
<feature type="compositionally biased region" description="Low complexity" evidence="11">
    <location>
        <begin position="278"/>
        <end position="290"/>
    </location>
</feature>
<keyword evidence="15" id="KW-1185">Reference proteome</keyword>
<dbReference type="Proteomes" id="UP000886885">
    <property type="component" value="Chromosome 1D"/>
</dbReference>
<dbReference type="InterPro" id="IPR000719">
    <property type="entry name" value="Prot_kinase_dom"/>
</dbReference>
<keyword evidence="2" id="KW-0134">Cell wall</keyword>
<evidence type="ECO:0000256" key="9">
    <source>
        <dbReference type="ARBA" id="ARBA00038043"/>
    </source>
</evidence>
<evidence type="ECO:0000256" key="6">
    <source>
        <dbReference type="ARBA" id="ARBA00022737"/>
    </source>
</evidence>
<comment type="subcellular location">
    <subcellularLocation>
        <location evidence="10">Endomembrane system</location>
        <topology evidence="10">Single-pass type I membrane protein</topology>
    </subcellularLocation>
    <subcellularLocation>
        <location evidence="1">Secreted</location>
        <location evidence="1">Cell wall</location>
    </subcellularLocation>
</comment>
<keyword evidence="2" id="KW-0964">Secreted</keyword>
<keyword evidence="5" id="KW-0732">Signal</keyword>
<keyword evidence="4 12" id="KW-0812">Transmembrane</keyword>
<keyword evidence="6" id="KW-0677">Repeat</keyword>
<reference evidence="14" key="1">
    <citation type="journal article" date="2020" name="bioRxiv">
        <title>Hybrid origin of Populus tomentosa Carr. identified through genome sequencing and phylogenomic analysis.</title>
        <authorList>
            <person name="An X."/>
            <person name="Gao K."/>
            <person name="Chen Z."/>
            <person name="Li J."/>
            <person name="Yang X."/>
            <person name="Yang X."/>
            <person name="Zhou J."/>
            <person name="Guo T."/>
            <person name="Zhao T."/>
            <person name="Huang S."/>
            <person name="Miao D."/>
            <person name="Khan W.U."/>
            <person name="Rao P."/>
            <person name="Ye M."/>
            <person name="Lei B."/>
            <person name="Liao W."/>
            <person name="Wang J."/>
            <person name="Ji L."/>
            <person name="Li Y."/>
            <person name="Guo B."/>
            <person name="Mustafa N.S."/>
            <person name="Li S."/>
            <person name="Yun Q."/>
            <person name="Keller S.R."/>
            <person name="Mao J."/>
            <person name="Zhang R."/>
            <person name="Strauss S.H."/>
        </authorList>
    </citation>
    <scope>NUCLEOTIDE SEQUENCE</scope>
    <source>
        <strain evidence="14">GM15</strain>
        <tissue evidence="14">Leaf</tissue>
    </source>
</reference>